<protein>
    <submittedName>
        <fullName evidence="1">Uncharacterized protein</fullName>
    </submittedName>
</protein>
<dbReference type="EMBL" id="CCYD01000349">
    <property type="protein sequence ID" value="CEG39010.1"/>
    <property type="molecule type" value="Genomic_DNA"/>
</dbReference>
<dbReference type="AlphaFoldDB" id="A0A0P1AEM4"/>
<accession>A0A0P1AEM4</accession>
<keyword evidence="2" id="KW-1185">Reference proteome</keyword>
<sequence length="57" mass="6553">MDKRFERTQYAWFGGCGLFAHHFLVQHAIAPSEEHRSHPSQSEIEISYVPALIELNA</sequence>
<organism evidence="1 2">
    <name type="scientific">Plasmopara halstedii</name>
    <name type="common">Downy mildew of sunflower</name>
    <dbReference type="NCBI Taxonomy" id="4781"/>
    <lineage>
        <taxon>Eukaryota</taxon>
        <taxon>Sar</taxon>
        <taxon>Stramenopiles</taxon>
        <taxon>Oomycota</taxon>
        <taxon>Peronosporomycetes</taxon>
        <taxon>Peronosporales</taxon>
        <taxon>Peronosporaceae</taxon>
        <taxon>Plasmopara</taxon>
    </lineage>
</organism>
<name>A0A0P1AEM4_PLAHL</name>
<dbReference type="GeneID" id="36404130"/>
<dbReference type="RefSeq" id="XP_024575379.1">
    <property type="nucleotide sequence ID" value="XM_024724510.1"/>
</dbReference>
<reference evidence="2" key="1">
    <citation type="submission" date="2014-09" db="EMBL/GenBank/DDBJ databases">
        <authorList>
            <person name="Sharma Rahul"/>
            <person name="Thines Marco"/>
        </authorList>
    </citation>
    <scope>NUCLEOTIDE SEQUENCE [LARGE SCALE GENOMIC DNA]</scope>
</reference>
<proteinExistence type="predicted"/>
<evidence type="ECO:0000313" key="1">
    <source>
        <dbReference type="EMBL" id="CEG39010.1"/>
    </source>
</evidence>
<dbReference type="Proteomes" id="UP000054928">
    <property type="component" value="Unassembled WGS sequence"/>
</dbReference>
<evidence type="ECO:0000313" key="2">
    <source>
        <dbReference type="Proteomes" id="UP000054928"/>
    </source>
</evidence>